<sequence length="127" mass="13157">MWMIASPKALPASSASASPSLLCGSPLAPSNPLEKMCSHLLFRGAASRIGPQMFYALCRGVTPEMGEAHGSNWRGRAEEAPEQKACQRRNLVGGSGDGGRYSGWIPSLRSVEGAPATCGAASAAEPI</sequence>
<proteinExistence type="predicted"/>
<protein>
    <submittedName>
        <fullName evidence="2">Uncharacterized protein</fullName>
    </submittedName>
</protein>
<organism evidence="2 3">
    <name type="scientific">Panicum virgatum</name>
    <name type="common">Blackwell switchgrass</name>
    <dbReference type="NCBI Taxonomy" id="38727"/>
    <lineage>
        <taxon>Eukaryota</taxon>
        <taxon>Viridiplantae</taxon>
        <taxon>Streptophyta</taxon>
        <taxon>Embryophyta</taxon>
        <taxon>Tracheophyta</taxon>
        <taxon>Spermatophyta</taxon>
        <taxon>Magnoliopsida</taxon>
        <taxon>Liliopsida</taxon>
        <taxon>Poales</taxon>
        <taxon>Poaceae</taxon>
        <taxon>PACMAD clade</taxon>
        <taxon>Panicoideae</taxon>
        <taxon>Panicodae</taxon>
        <taxon>Paniceae</taxon>
        <taxon>Panicinae</taxon>
        <taxon>Panicum</taxon>
        <taxon>Panicum sect. Hiantes</taxon>
    </lineage>
</organism>
<name>A0A8T0X1G9_PANVG</name>
<dbReference type="AlphaFoldDB" id="A0A8T0X1G9"/>
<evidence type="ECO:0000256" key="1">
    <source>
        <dbReference type="SAM" id="MobiDB-lite"/>
    </source>
</evidence>
<dbReference type="Proteomes" id="UP000823388">
    <property type="component" value="Chromosome 1N"/>
</dbReference>
<reference evidence="2" key="1">
    <citation type="submission" date="2020-05" db="EMBL/GenBank/DDBJ databases">
        <title>WGS assembly of Panicum virgatum.</title>
        <authorList>
            <person name="Lovell J.T."/>
            <person name="Jenkins J."/>
            <person name="Shu S."/>
            <person name="Juenger T.E."/>
            <person name="Schmutz J."/>
        </authorList>
    </citation>
    <scope>NUCLEOTIDE SEQUENCE</scope>
    <source>
        <strain evidence="2">AP13</strain>
    </source>
</reference>
<comment type="caution">
    <text evidence="2">The sequence shown here is derived from an EMBL/GenBank/DDBJ whole genome shotgun (WGS) entry which is preliminary data.</text>
</comment>
<dbReference type="EMBL" id="CM029038">
    <property type="protein sequence ID" value="KAG2651736.1"/>
    <property type="molecule type" value="Genomic_DNA"/>
</dbReference>
<feature type="region of interest" description="Disordered" evidence="1">
    <location>
        <begin position="67"/>
        <end position="95"/>
    </location>
</feature>
<evidence type="ECO:0000313" key="3">
    <source>
        <dbReference type="Proteomes" id="UP000823388"/>
    </source>
</evidence>
<keyword evidence="3" id="KW-1185">Reference proteome</keyword>
<gene>
    <name evidence="2" type="ORF">PVAP13_1NG309657</name>
</gene>
<accession>A0A8T0X1G9</accession>
<evidence type="ECO:0000313" key="2">
    <source>
        <dbReference type="EMBL" id="KAG2651736.1"/>
    </source>
</evidence>